<sequence length="359" mass="41036">MRKCGLYRVWFAVLFFCSVGADQGLIFAQQGQYQVYAVAFYNLENLFDTQDDPHNTGDDEYTPKGTLRWTDEKYEKKLTNMSYAISQIAREHSPVGPAVLGVAEIENRQVLEDLVARPSMADMHYQIVHYESPDRRGIDVALLYNPALFQVRSSKVYPYIDPESPGYTTRDQLLVSGMMAGEKMHIIVAHWPSRYGGSKSSPRREFAASISRHIMDSLYQDDPKAKIILMGDLNDDPNDKSVREVLGAKKKKADVQATGLYNPMWPLFDKGIGSLAYQGRWNLFDQIIISSGLLQEDRSTLTFWKAEVFNRPFLVDQEGRLGRLNRSNKGYPLRTFIENTFINGYSDHFPTLIYLVKKI</sequence>
<dbReference type="SUPFAM" id="SSF56219">
    <property type="entry name" value="DNase I-like"/>
    <property type="match status" value="1"/>
</dbReference>
<keyword evidence="3" id="KW-0255">Endonuclease</keyword>
<evidence type="ECO:0000313" key="3">
    <source>
        <dbReference type="EMBL" id="WDF67572.1"/>
    </source>
</evidence>
<dbReference type="PANTHER" id="PTHR42834">
    <property type="entry name" value="ENDONUCLEASE/EXONUCLEASE/PHOSPHATASE FAMILY PROTEIN (AFU_ORTHOLOGUE AFUA_3G09210)"/>
    <property type="match status" value="1"/>
</dbReference>
<proteinExistence type="predicted"/>
<reference evidence="3 4" key="1">
    <citation type="submission" date="2023-02" db="EMBL/GenBank/DDBJ databases">
        <title>Genome sequence of Sphingobacterium sp. KACC 22765.</title>
        <authorList>
            <person name="Kim S."/>
            <person name="Heo J."/>
            <person name="Kwon S.-W."/>
        </authorList>
    </citation>
    <scope>NUCLEOTIDE SEQUENCE [LARGE SCALE GENOMIC DNA]</scope>
    <source>
        <strain evidence="3 4">KACC 22765</strain>
    </source>
</reference>
<feature type="domain" description="Endonuclease/exonuclease/phosphatase" evidence="2">
    <location>
        <begin position="37"/>
        <end position="357"/>
    </location>
</feature>
<dbReference type="InterPro" id="IPR005135">
    <property type="entry name" value="Endo/exonuclease/phosphatase"/>
</dbReference>
<feature type="signal peptide" evidence="1">
    <location>
        <begin position="1"/>
        <end position="21"/>
    </location>
</feature>
<keyword evidence="3" id="KW-0378">Hydrolase</keyword>
<evidence type="ECO:0000259" key="2">
    <source>
        <dbReference type="Pfam" id="PF19580"/>
    </source>
</evidence>
<dbReference type="GO" id="GO:0004519">
    <property type="term" value="F:endonuclease activity"/>
    <property type="evidence" value="ECO:0007669"/>
    <property type="project" value="UniProtKB-KW"/>
</dbReference>
<dbReference type="EMBL" id="CP117880">
    <property type="protein sequence ID" value="WDF67572.1"/>
    <property type="molecule type" value="Genomic_DNA"/>
</dbReference>
<dbReference type="Gene3D" id="3.60.10.10">
    <property type="entry name" value="Endonuclease/exonuclease/phosphatase"/>
    <property type="match status" value="1"/>
</dbReference>
<keyword evidence="1" id="KW-0732">Signal</keyword>
<dbReference type="Proteomes" id="UP001221558">
    <property type="component" value="Chromosome"/>
</dbReference>
<protein>
    <submittedName>
        <fullName evidence="3">Endonuclease/exonuclease/phosphatase family protein</fullName>
    </submittedName>
</protein>
<dbReference type="PANTHER" id="PTHR42834:SF1">
    <property type="entry name" value="ENDONUCLEASE_EXONUCLEASE_PHOSPHATASE FAMILY PROTEIN (AFU_ORTHOLOGUE AFUA_3G09210)"/>
    <property type="match status" value="1"/>
</dbReference>
<feature type="chain" id="PRO_5046959207" evidence="1">
    <location>
        <begin position="22"/>
        <end position="359"/>
    </location>
</feature>
<organism evidence="3 4">
    <name type="scientific">Sphingobacterium oryzagri</name>
    <dbReference type="NCBI Taxonomy" id="3025669"/>
    <lineage>
        <taxon>Bacteria</taxon>
        <taxon>Pseudomonadati</taxon>
        <taxon>Bacteroidota</taxon>
        <taxon>Sphingobacteriia</taxon>
        <taxon>Sphingobacteriales</taxon>
        <taxon>Sphingobacteriaceae</taxon>
        <taxon>Sphingobacterium</taxon>
    </lineage>
</organism>
<accession>A0ABY7WGD9</accession>
<keyword evidence="3" id="KW-0540">Nuclease</keyword>
<name>A0ABY7WGD9_9SPHI</name>
<evidence type="ECO:0000313" key="4">
    <source>
        <dbReference type="Proteomes" id="UP001221558"/>
    </source>
</evidence>
<keyword evidence="4" id="KW-1185">Reference proteome</keyword>
<dbReference type="RefSeq" id="WP_274266300.1">
    <property type="nucleotide sequence ID" value="NZ_CP117880.1"/>
</dbReference>
<dbReference type="InterPro" id="IPR036691">
    <property type="entry name" value="Endo/exonu/phosph_ase_sf"/>
</dbReference>
<evidence type="ECO:0000256" key="1">
    <source>
        <dbReference type="SAM" id="SignalP"/>
    </source>
</evidence>
<dbReference type="Pfam" id="PF19580">
    <property type="entry name" value="Exo_endo_phos_3"/>
    <property type="match status" value="1"/>
</dbReference>
<gene>
    <name evidence="3" type="ORF">PQ465_14830</name>
</gene>